<dbReference type="EMBL" id="LDSL01000129">
    <property type="protein sequence ID" value="KTT16206.1"/>
    <property type="molecule type" value="Genomic_DNA"/>
</dbReference>
<evidence type="ECO:0000313" key="2">
    <source>
        <dbReference type="EMBL" id="KTT16206.1"/>
    </source>
</evidence>
<evidence type="ECO:0000313" key="3">
    <source>
        <dbReference type="Proteomes" id="UP000072741"/>
    </source>
</evidence>
<name>A0A147GPU1_9BURK</name>
<evidence type="ECO:0000259" key="1">
    <source>
        <dbReference type="Pfam" id="PF10026"/>
    </source>
</evidence>
<comment type="caution">
    <text evidence="2">The sequence shown here is derived from an EMBL/GenBank/DDBJ whole genome shotgun (WGS) entry which is preliminary data.</text>
</comment>
<feature type="domain" description="DUF2268" evidence="1">
    <location>
        <begin position="6"/>
        <end position="189"/>
    </location>
</feature>
<organism evidence="2 3">
    <name type="scientific">Pseudacidovorax intermedius</name>
    <dbReference type="NCBI Taxonomy" id="433924"/>
    <lineage>
        <taxon>Bacteria</taxon>
        <taxon>Pseudomonadati</taxon>
        <taxon>Pseudomonadota</taxon>
        <taxon>Betaproteobacteria</taxon>
        <taxon>Burkholderiales</taxon>
        <taxon>Comamonadaceae</taxon>
        <taxon>Pseudacidovorax</taxon>
    </lineage>
</organism>
<protein>
    <recommendedName>
        <fullName evidence="1">DUF2268 domain-containing protein</fullName>
    </recommendedName>
</protein>
<dbReference type="InterPro" id="IPR018728">
    <property type="entry name" value="DUF2268"/>
</dbReference>
<sequence>MQIEPLIHDSLAELSDHFDLSDLDVIVYPSTQSIPELGVNGFAESGHLLHLKLDVSNRYFASQHAQAIPALLAHEVHHCMRDRTVGYGETLAQALVSEGLACAFERQVTGRLPAYATALSDTQLDEWLQRALPHLHSPSYDHASWFFGNPRAGIPRHCGYSLGYAQVDSWMKKTGCTAGAAVDVPATAFWQPGEDGSTPPDTSTAHAC</sequence>
<dbReference type="Proteomes" id="UP000072741">
    <property type="component" value="Unassembled WGS sequence"/>
</dbReference>
<dbReference type="Pfam" id="PF10026">
    <property type="entry name" value="DUF2268"/>
    <property type="match status" value="1"/>
</dbReference>
<proteinExistence type="predicted"/>
<accession>A0A147GPU1</accession>
<keyword evidence="3" id="KW-1185">Reference proteome</keyword>
<gene>
    <name evidence="2" type="ORF">NS331_18905</name>
</gene>
<reference evidence="2 3" key="1">
    <citation type="journal article" date="2016" name="Front. Microbiol.">
        <title>Genomic Resource of Rice Seed Associated Bacteria.</title>
        <authorList>
            <person name="Midha S."/>
            <person name="Bansal K."/>
            <person name="Sharma S."/>
            <person name="Kumar N."/>
            <person name="Patil P.P."/>
            <person name="Chaudhry V."/>
            <person name="Patil P.B."/>
        </authorList>
    </citation>
    <scope>NUCLEOTIDE SEQUENCE [LARGE SCALE GENOMIC DNA]</scope>
    <source>
        <strain evidence="2 3">NS331</strain>
    </source>
</reference>
<dbReference type="AlphaFoldDB" id="A0A147GPU1"/>